<gene>
    <name evidence="2" type="ORF">AQUCO_00300595v1</name>
</gene>
<dbReference type="Pfam" id="PF04970">
    <property type="entry name" value="LRAT"/>
    <property type="match status" value="1"/>
</dbReference>
<dbReference type="Proteomes" id="UP000230069">
    <property type="component" value="Unassembled WGS sequence"/>
</dbReference>
<dbReference type="EMBL" id="KZ305020">
    <property type="protein sequence ID" value="PIA61174.1"/>
    <property type="molecule type" value="Genomic_DNA"/>
</dbReference>
<sequence>MGLLSNKVDRSQLQPGDHIYSYRKAKSYAHHVKEVQIEIQFLLSTTLSKYRVLQVIHYTSTGGFGSYSSLSGKTRKKENQCENCGHDPNLKQGVIKTCIDCFLSGHDLNRFEYGVSFAHFCFKLPGTCTTNQSEPVDIVISRATELLNNQGFGEYDLFENNCECFAIFCKTYKHVSQQAYSKGCYYKLFAMEWRSAFCHD</sequence>
<evidence type="ECO:0000259" key="1">
    <source>
        <dbReference type="PROSITE" id="PS51934"/>
    </source>
</evidence>
<dbReference type="OrthoDB" id="421951at2759"/>
<dbReference type="PROSITE" id="PS51934">
    <property type="entry name" value="LRAT"/>
    <property type="match status" value="1"/>
</dbReference>
<dbReference type="PANTHER" id="PTHR46137">
    <property type="entry name" value="OS05G0310600 PROTEIN"/>
    <property type="match status" value="1"/>
</dbReference>
<dbReference type="AlphaFoldDB" id="A0A2G5EZJ6"/>
<dbReference type="PANTHER" id="PTHR46137:SF4">
    <property type="entry name" value="PROTEIN LEAD-SENSITIVE 1"/>
    <property type="match status" value="1"/>
</dbReference>
<dbReference type="InParanoid" id="A0A2G5EZJ6"/>
<accession>A0A2G5EZJ6</accession>
<evidence type="ECO:0000313" key="3">
    <source>
        <dbReference type="Proteomes" id="UP000230069"/>
    </source>
</evidence>
<name>A0A2G5EZJ6_AQUCA</name>
<organism evidence="2 3">
    <name type="scientific">Aquilegia coerulea</name>
    <name type="common">Rocky mountain columbine</name>
    <dbReference type="NCBI Taxonomy" id="218851"/>
    <lineage>
        <taxon>Eukaryota</taxon>
        <taxon>Viridiplantae</taxon>
        <taxon>Streptophyta</taxon>
        <taxon>Embryophyta</taxon>
        <taxon>Tracheophyta</taxon>
        <taxon>Spermatophyta</taxon>
        <taxon>Magnoliopsida</taxon>
        <taxon>Ranunculales</taxon>
        <taxon>Ranunculaceae</taxon>
        <taxon>Thalictroideae</taxon>
        <taxon>Aquilegia</taxon>
    </lineage>
</organism>
<protein>
    <recommendedName>
        <fullName evidence="1">LRAT domain-containing protein</fullName>
    </recommendedName>
</protein>
<dbReference type="STRING" id="218851.A0A2G5EZJ6"/>
<reference evidence="2 3" key="1">
    <citation type="submission" date="2017-09" db="EMBL/GenBank/DDBJ databases">
        <title>WGS assembly of Aquilegia coerulea Goldsmith.</title>
        <authorList>
            <person name="Hodges S."/>
            <person name="Kramer E."/>
            <person name="Nordborg M."/>
            <person name="Tomkins J."/>
            <person name="Borevitz J."/>
            <person name="Derieg N."/>
            <person name="Yan J."/>
            <person name="Mihaltcheva S."/>
            <person name="Hayes R.D."/>
            <person name="Rokhsar D."/>
        </authorList>
    </citation>
    <scope>NUCLEOTIDE SEQUENCE [LARGE SCALE GENOMIC DNA]</scope>
    <source>
        <strain evidence="3">cv. Goldsmith</strain>
    </source>
</reference>
<dbReference type="InterPro" id="IPR007053">
    <property type="entry name" value="LRAT_dom"/>
</dbReference>
<proteinExistence type="predicted"/>
<keyword evidence="3" id="KW-1185">Reference proteome</keyword>
<dbReference type="Gene3D" id="3.90.1720.10">
    <property type="entry name" value="endopeptidase domain like (from Nostoc punctiforme)"/>
    <property type="match status" value="1"/>
</dbReference>
<evidence type="ECO:0000313" key="2">
    <source>
        <dbReference type="EMBL" id="PIA61174.1"/>
    </source>
</evidence>
<feature type="domain" description="LRAT" evidence="1">
    <location>
        <begin position="20"/>
        <end position="178"/>
    </location>
</feature>